<dbReference type="AlphaFoldDB" id="A0A9N9I8A9"/>
<sequence length="112" mass="12052">TDKKAKLCTSDSSSVYESSRSSQSQDKQKKKTSGSKSIRISDDSLEIVGEDLEAKKDTIDISPDSFSKSSLELEEPLFCTSTIAEIEGACFTESTLFEPVSCGVVLRAGSTL</sequence>
<reference evidence="2" key="1">
    <citation type="submission" date="2021-06" db="EMBL/GenBank/DDBJ databases">
        <authorList>
            <person name="Kallberg Y."/>
            <person name="Tangrot J."/>
            <person name="Rosling A."/>
        </authorList>
    </citation>
    <scope>NUCLEOTIDE SEQUENCE</scope>
    <source>
        <strain evidence="2">87-6 pot B 2015</strain>
    </source>
</reference>
<dbReference type="EMBL" id="CAJVPP010014797">
    <property type="protein sequence ID" value="CAG8725216.1"/>
    <property type="molecule type" value="Genomic_DNA"/>
</dbReference>
<protein>
    <submittedName>
        <fullName evidence="2">12524_t:CDS:1</fullName>
    </submittedName>
</protein>
<evidence type="ECO:0000313" key="3">
    <source>
        <dbReference type="Proteomes" id="UP000789375"/>
    </source>
</evidence>
<comment type="caution">
    <text evidence="2">The sequence shown here is derived from an EMBL/GenBank/DDBJ whole genome shotgun (WGS) entry which is preliminary data.</text>
</comment>
<proteinExistence type="predicted"/>
<evidence type="ECO:0000256" key="1">
    <source>
        <dbReference type="SAM" id="MobiDB-lite"/>
    </source>
</evidence>
<feature type="non-terminal residue" evidence="2">
    <location>
        <position position="112"/>
    </location>
</feature>
<organism evidence="2 3">
    <name type="scientific">Funneliformis mosseae</name>
    <name type="common">Endomycorrhizal fungus</name>
    <name type="synonym">Glomus mosseae</name>
    <dbReference type="NCBI Taxonomy" id="27381"/>
    <lineage>
        <taxon>Eukaryota</taxon>
        <taxon>Fungi</taxon>
        <taxon>Fungi incertae sedis</taxon>
        <taxon>Mucoromycota</taxon>
        <taxon>Glomeromycotina</taxon>
        <taxon>Glomeromycetes</taxon>
        <taxon>Glomerales</taxon>
        <taxon>Glomeraceae</taxon>
        <taxon>Funneliformis</taxon>
    </lineage>
</organism>
<keyword evidence="3" id="KW-1185">Reference proteome</keyword>
<dbReference type="Proteomes" id="UP000789375">
    <property type="component" value="Unassembled WGS sequence"/>
</dbReference>
<feature type="non-terminal residue" evidence="2">
    <location>
        <position position="1"/>
    </location>
</feature>
<gene>
    <name evidence="2" type="ORF">FMOSSE_LOCUS15288</name>
</gene>
<feature type="region of interest" description="Disordered" evidence="1">
    <location>
        <begin position="1"/>
        <end position="38"/>
    </location>
</feature>
<name>A0A9N9I8A9_FUNMO</name>
<feature type="compositionally biased region" description="Low complexity" evidence="1">
    <location>
        <begin position="10"/>
        <end position="25"/>
    </location>
</feature>
<evidence type="ECO:0000313" key="2">
    <source>
        <dbReference type="EMBL" id="CAG8725216.1"/>
    </source>
</evidence>
<accession>A0A9N9I8A9</accession>